<feature type="region of interest" description="Disordered" evidence="2">
    <location>
        <begin position="58"/>
        <end position="99"/>
    </location>
</feature>
<organism evidence="4 5">
    <name type="scientific">Cladophialophora chaetospira</name>
    <dbReference type="NCBI Taxonomy" id="386627"/>
    <lineage>
        <taxon>Eukaryota</taxon>
        <taxon>Fungi</taxon>
        <taxon>Dikarya</taxon>
        <taxon>Ascomycota</taxon>
        <taxon>Pezizomycotina</taxon>
        <taxon>Eurotiomycetes</taxon>
        <taxon>Chaetothyriomycetidae</taxon>
        <taxon>Chaetothyriales</taxon>
        <taxon>Herpotrichiellaceae</taxon>
        <taxon>Cladophialophora</taxon>
    </lineage>
</organism>
<feature type="region of interest" description="Disordered" evidence="2">
    <location>
        <begin position="202"/>
        <end position="259"/>
    </location>
</feature>
<feature type="compositionally biased region" description="Basic residues" evidence="2">
    <location>
        <begin position="295"/>
        <end position="319"/>
    </location>
</feature>
<evidence type="ECO:0000256" key="1">
    <source>
        <dbReference type="PROSITE-ProRule" id="PRU00042"/>
    </source>
</evidence>
<feature type="region of interest" description="Disordered" evidence="2">
    <location>
        <begin position="117"/>
        <end position="146"/>
    </location>
</feature>
<feature type="domain" description="C2H2-type" evidence="3">
    <location>
        <begin position="194"/>
        <end position="223"/>
    </location>
</feature>
<dbReference type="EMBL" id="JAPDRK010000006">
    <property type="protein sequence ID" value="KAJ9611738.1"/>
    <property type="molecule type" value="Genomic_DNA"/>
</dbReference>
<feature type="compositionally biased region" description="Low complexity" evidence="2">
    <location>
        <begin position="137"/>
        <end position="146"/>
    </location>
</feature>
<accession>A0AA38XE08</accession>
<dbReference type="GO" id="GO:0008270">
    <property type="term" value="F:zinc ion binding"/>
    <property type="evidence" value="ECO:0007669"/>
    <property type="project" value="UniProtKB-KW"/>
</dbReference>
<evidence type="ECO:0000313" key="4">
    <source>
        <dbReference type="EMBL" id="KAJ9611738.1"/>
    </source>
</evidence>
<gene>
    <name evidence="4" type="ORF">H2200_004922</name>
</gene>
<evidence type="ECO:0000313" key="5">
    <source>
        <dbReference type="Proteomes" id="UP001172673"/>
    </source>
</evidence>
<keyword evidence="1" id="KW-0863">Zinc-finger</keyword>
<dbReference type="AlphaFoldDB" id="A0AA38XE08"/>
<proteinExistence type="predicted"/>
<feature type="compositionally biased region" description="Basic and acidic residues" evidence="2">
    <location>
        <begin position="327"/>
        <end position="337"/>
    </location>
</feature>
<dbReference type="PROSITE" id="PS50157">
    <property type="entry name" value="ZINC_FINGER_C2H2_2"/>
    <property type="match status" value="1"/>
</dbReference>
<feature type="compositionally biased region" description="Polar residues" evidence="2">
    <location>
        <begin position="81"/>
        <end position="99"/>
    </location>
</feature>
<evidence type="ECO:0000256" key="2">
    <source>
        <dbReference type="SAM" id="MobiDB-lite"/>
    </source>
</evidence>
<evidence type="ECO:0000259" key="3">
    <source>
        <dbReference type="PROSITE" id="PS50157"/>
    </source>
</evidence>
<sequence length="421" mass="46777">MSAPSGISISLPTAAYHHEDYDSNSSYYTPRTLASHPGFLPAYTVHDYPQGGVYAISSTSTSERGRSGSGASTVSGAYSLESPNTTPTSPHLLNGAGSQYQTSFGNSTILAEPYAPLSQPQASPRENKHEVVAAQRTNSSDSADSTITDDRVFCRHEKCLDENGKPRKFFSRKADVTRHIKSQHDVKYQDCPRARCERKGNQGFTRRDHLTEHLRGFHMEDHPKRKKRGGKDDNKKTVASAEDVAPADAGMPASRARASEFHATANQVFKQEVHTSPEQELEDEFSPAEEEPPVKKRASPKAKGKTQVARHHPYARRPSKSQARAASAEDNRQEKSPHASVSPQFESSRMMEHSTVYRGHQAIDEPYTTEHMMPTSYTTHQGMDPFYIPSFGQPYHGIPAQDSPPYHDGHPHDFHFQSLHN</sequence>
<dbReference type="InterPro" id="IPR013087">
    <property type="entry name" value="Znf_C2H2_type"/>
</dbReference>
<dbReference type="Proteomes" id="UP001172673">
    <property type="component" value="Unassembled WGS sequence"/>
</dbReference>
<keyword evidence="1" id="KW-0862">Zinc</keyword>
<keyword evidence="5" id="KW-1185">Reference proteome</keyword>
<feature type="region of interest" description="Disordered" evidence="2">
    <location>
        <begin position="272"/>
        <end position="352"/>
    </location>
</feature>
<reference evidence="4" key="1">
    <citation type="submission" date="2022-10" db="EMBL/GenBank/DDBJ databases">
        <title>Culturing micro-colonial fungi from biological soil crusts in the Mojave desert and describing Neophaeococcomyces mojavensis, and introducing the new genera and species Taxawa tesnikishii.</title>
        <authorList>
            <person name="Kurbessoian T."/>
            <person name="Stajich J.E."/>
        </authorList>
    </citation>
    <scope>NUCLEOTIDE SEQUENCE</scope>
    <source>
        <strain evidence="4">TK_41</strain>
    </source>
</reference>
<comment type="caution">
    <text evidence="4">The sequence shown here is derived from an EMBL/GenBank/DDBJ whole genome shotgun (WGS) entry which is preliminary data.</text>
</comment>
<protein>
    <recommendedName>
        <fullName evidence="3">C2H2-type domain-containing protein</fullName>
    </recommendedName>
</protein>
<feature type="compositionally biased region" description="Acidic residues" evidence="2">
    <location>
        <begin position="279"/>
        <end position="291"/>
    </location>
</feature>
<keyword evidence="1" id="KW-0479">Metal-binding</keyword>
<feature type="compositionally biased region" description="Basic and acidic residues" evidence="2">
    <location>
        <begin position="202"/>
        <end position="223"/>
    </location>
</feature>
<name>A0AA38XE08_9EURO</name>